<accession>A0A2M7XFB6</accession>
<protein>
    <recommendedName>
        <fullName evidence="3">Lipoprotein</fullName>
    </recommendedName>
</protein>
<name>A0A2M7XFB6_9BACT</name>
<dbReference type="PROSITE" id="PS51257">
    <property type="entry name" value="PROKAR_LIPOPROTEIN"/>
    <property type="match status" value="1"/>
</dbReference>
<evidence type="ECO:0000313" key="1">
    <source>
        <dbReference type="EMBL" id="PJA46563.1"/>
    </source>
</evidence>
<dbReference type="AlphaFoldDB" id="A0A2M7XFB6"/>
<evidence type="ECO:0008006" key="3">
    <source>
        <dbReference type="Google" id="ProtNLM"/>
    </source>
</evidence>
<comment type="caution">
    <text evidence="1">The sequence shown here is derived from an EMBL/GenBank/DDBJ whole genome shotgun (WGS) entry which is preliminary data.</text>
</comment>
<dbReference type="Proteomes" id="UP000231263">
    <property type="component" value="Unassembled WGS sequence"/>
</dbReference>
<organism evidence="1 2">
    <name type="scientific">Candidatus Uhrbacteria bacterium CG_4_9_14_3_um_filter_41_35</name>
    <dbReference type="NCBI Taxonomy" id="1975034"/>
    <lineage>
        <taxon>Bacteria</taxon>
        <taxon>Candidatus Uhriibacteriota</taxon>
    </lineage>
</organism>
<gene>
    <name evidence="1" type="ORF">CO173_02235</name>
</gene>
<dbReference type="EMBL" id="PFWT01000009">
    <property type="protein sequence ID" value="PJA46563.1"/>
    <property type="molecule type" value="Genomic_DNA"/>
</dbReference>
<sequence>MTRFLFSVVFFVAALTGCDVGYNPGYGGPGTSPTGGFGGCNTSAPWGTEYCQGDFDLPGSNHLEVVPSDTTSTWLELGFSYRGRQNTDGSWVDHGQTVVVYPGWDGTYAVTMPNAPPDGDVEVSGQLIFEGITSKEVFCGNTEWGEAGVRFGDYEVTTRTDTSSCVLSWSNDRLN</sequence>
<proteinExistence type="predicted"/>
<evidence type="ECO:0000313" key="2">
    <source>
        <dbReference type="Proteomes" id="UP000231263"/>
    </source>
</evidence>
<reference evidence="2" key="1">
    <citation type="submission" date="2017-09" db="EMBL/GenBank/DDBJ databases">
        <title>Depth-based differentiation of microbial function through sediment-hosted aquifers and enrichment of novel symbionts in the deep terrestrial subsurface.</title>
        <authorList>
            <person name="Probst A.J."/>
            <person name="Ladd B."/>
            <person name="Jarett J.K."/>
            <person name="Geller-Mcgrath D.E."/>
            <person name="Sieber C.M.K."/>
            <person name="Emerson J.B."/>
            <person name="Anantharaman K."/>
            <person name="Thomas B.C."/>
            <person name="Malmstrom R."/>
            <person name="Stieglmeier M."/>
            <person name="Klingl A."/>
            <person name="Woyke T."/>
            <person name="Ryan C.M."/>
            <person name="Banfield J.F."/>
        </authorList>
    </citation>
    <scope>NUCLEOTIDE SEQUENCE [LARGE SCALE GENOMIC DNA]</scope>
</reference>